<reference evidence="5 6" key="1">
    <citation type="journal article" date="2015" name="Nature">
        <title>rRNA introns, odd ribosomes, and small enigmatic genomes across a large radiation of phyla.</title>
        <authorList>
            <person name="Brown C.T."/>
            <person name="Hug L.A."/>
            <person name="Thomas B.C."/>
            <person name="Sharon I."/>
            <person name="Castelle C.J."/>
            <person name="Singh A."/>
            <person name="Wilkins M.J."/>
            <person name="Williams K.H."/>
            <person name="Banfield J.F."/>
        </authorList>
    </citation>
    <scope>NUCLEOTIDE SEQUENCE [LARGE SCALE GENOMIC DNA]</scope>
</reference>
<dbReference type="InterPro" id="IPR022644">
    <property type="entry name" value="De-COase2_N"/>
</dbReference>
<dbReference type="PRINTS" id="PR01179">
    <property type="entry name" value="ODADCRBXLASE"/>
</dbReference>
<comment type="caution">
    <text evidence="5">The sequence shown here is derived from an EMBL/GenBank/DDBJ whole genome shotgun (WGS) entry which is preliminary data.</text>
</comment>
<dbReference type="EMBL" id="LBVL01000007">
    <property type="protein sequence ID" value="KKQ85344.1"/>
    <property type="molecule type" value="Genomic_DNA"/>
</dbReference>
<accession>A0A0G0NHH6</accession>
<dbReference type="AlphaFoldDB" id="A0A0G0NHH6"/>
<dbReference type="InterPro" id="IPR029066">
    <property type="entry name" value="PLP-binding_barrel"/>
</dbReference>
<gene>
    <name evidence="5" type="ORF">UT08_C0007G0017</name>
</gene>
<feature type="modified residue" description="N6-(pyridoxal phosphate)lysine" evidence="3">
    <location>
        <position position="90"/>
    </location>
</feature>
<evidence type="ECO:0000256" key="2">
    <source>
        <dbReference type="ARBA" id="ARBA00022898"/>
    </source>
</evidence>
<evidence type="ECO:0000256" key="3">
    <source>
        <dbReference type="PIRSR" id="PIRSR600183-50"/>
    </source>
</evidence>
<dbReference type="Proteomes" id="UP000034081">
    <property type="component" value="Unassembled WGS sequence"/>
</dbReference>
<keyword evidence="2 3" id="KW-0663">Pyridoxal phosphate</keyword>
<dbReference type="GO" id="GO:0008836">
    <property type="term" value="F:diaminopimelate decarboxylase activity"/>
    <property type="evidence" value="ECO:0007669"/>
    <property type="project" value="TreeGrafter"/>
</dbReference>
<proteinExistence type="predicted"/>
<dbReference type="GO" id="GO:0009089">
    <property type="term" value="P:lysine biosynthetic process via diaminopimelate"/>
    <property type="evidence" value="ECO:0007669"/>
    <property type="project" value="TreeGrafter"/>
</dbReference>
<evidence type="ECO:0000313" key="5">
    <source>
        <dbReference type="EMBL" id="KKQ85344.1"/>
    </source>
</evidence>
<dbReference type="STRING" id="1618570.UT08_C0007G0017"/>
<dbReference type="PANTHER" id="PTHR43727">
    <property type="entry name" value="DIAMINOPIMELATE DECARBOXYLASE"/>
    <property type="match status" value="1"/>
</dbReference>
<dbReference type="PANTHER" id="PTHR43727:SF2">
    <property type="entry name" value="GROUP IV DECARBOXYLASE"/>
    <property type="match status" value="1"/>
</dbReference>
<evidence type="ECO:0000313" key="6">
    <source>
        <dbReference type="Proteomes" id="UP000034081"/>
    </source>
</evidence>
<dbReference type="Pfam" id="PF02784">
    <property type="entry name" value="Orn_Arg_deC_N"/>
    <property type="match status" value="1"/>
</dbReference>
<dbReference type="Gene3D" id="2.40.37.10">
    <property type="entry name" value="Lyase, Ornithine Decarboxylase, Chain A, domain 1"/>
    <property type="match status" value="1"/>
</dbReference>
<protein>
    <submittedName>
        <fullName evidence="5">Orn/DAP/Arg decarboxylase 2</fullName>
    </submittedName>
</protein>
<organism evidence="5 6">
    <name type="scientific">Candidatus Woesebacteria bacterium GW2011_GWB1_38_8</name>
    <dbReference type="NCBI Taxonomy" id="1618570"/>
    <lineage>
        <taxon>Bacteria</taxon>
        <taxon>Candidatus Woeseibacteriota</taxon>
    </lineage>
</organism>
<evidence type="ECO:0000259" key="4">
    <source>
        <dbReference type="Pfam" id="PF02784"/>
    </source>
</evidence>
<name>A0A0G0NHH6_9BACT</name>
<dbReference type="SUPFAM" id="SSF51419">
    <property type="entry name" value="PLP-binding barrel"/>
    <property type="match status" value="1"/>
</dbReference>
<dbReference type="InterPro" id="IPR000183">
    <property type="entry name" value="Orn/DAP/Arg_de-COase"/>
</dbReference>
<comment type="cofactor">
    <cofactor evidence="1 3">
        <name>pyridoxal 5'-phosphate</name>
        <dbReference type="ChEBI" id="CHEBI:597326"/>
    </cofactor>
</comment>
<sequence length="445" mass="51893">MAKILTKNKIDTISLIEKLLNEDLQVDGGKIEENVVKKLLIKRDLFIKLSKRYRTPFYIFDREQFIENIHHLHEGLKKYIPDIHMFYAMKLNNHRFFINEALKSGMGLDVASPKELLTAIKFGCNNILYFCPGKSLEDLHLALKYRDRITVNIDSFSELKKLGELTNNNKEEVKVGIRIFTSKQGLWSKYGIPLEGLSEFWIMTKQKYPHIRLQGIHFHTSRNKDATLYVDTIAQIGKYLKKNFSDEMLEKVKYVDFGGGYEQQDSEGIFPYELPQGKIIKTVSDYFNLNIKFIDRYYVRVALDIDDYARNIGKAIDKYFRPIIKAKYYTEPGRYLCTNAMHILLTIADVKSEKVAIANGGVSMVGWQRFQHEYFPLINLTNPSMTEKEINIFGKLCTTWDLWGYYCYMKNIMEGDLILVPNQGALTYSIAQDWIFSIPQVYKLE</sequence>
<dbReference type="Gene3D" id="3.20.20.10">
    <property type="entry name" value="Alanine racemase"/>
    <property type="match status" value="1"/>
</dbReference>
<evidence type="ECO:0000256" key="1">
    <source>
        <dbReference type="ARBA" id="ARBA00001933"/>
    </source>
</evidence>
<feature type="domain" description="Orn/DAP/Arg decarboxylase 2 N-terminal" evidence="4">
    <location>
        <begin position="68"/>
        <end position="336"/>
    </location>
</feature>
<dbReference type="SUPFAM" id="SSF50621">
    <property type="entry name" value="Alanine racemase C-terminal domain-like"/>
    <property type="match status" value="1"/>
</dbReference>
<feature type="active site" description="Proton donor" evidence="3">
    <location>
        <position position="397"/>
    </location>
</feature>
<dbReference type="InterPro" id="IPR009006">
    <property type="entry name" value="Ala_racemase/Decarboxylase_C"/>
</dbReference>